<evidence type="ECO:0000313" key="2">
    <source>
        <dbReference type="Proteomes" id="UP000001935"/>
    </source>
</evidence>
<evidence type="ECO:0000313" key="1">
    <source>
        <dbReference type="EMBL" id="ABC83013.1"/>
    </source>
</evidence>
<sequence>MLSSAYWLVVVRAGTEGPTIRDEAQEFLENCAKVGERPTACVVVLHAGEPVSESRDFSVGCLADGVLQEAVRGSERLWRAYVASRLAWEAAGDLGIAQELDDVVGGVGLFGDAHLEAALNDWASARITGVEADALRSMATHLLGEPAASSSSAAGLDASLRNAGLLWRPVGERRSRPAPWLARALLHAEPGHAARHVLRAAMVNGPLANEALRRCFDLESTLVASLWRKHGELEGRLSDAPGLLQRFKQGSLRECTYYPAGCPATPHDAWCFASLGEVLRAAPELGGRESPETRLMLLRNALSHGHYVSWRTVKDVLELEEELADL</sequence>
<dbReference type="AlphaFoldDB" id="Q2IEK3"/>
<dbReference type="HOGENOM" id="CLU_051980_0_0_7"/>
<gene>
    <name evidence="1" type="ordered locus">Adeh_3245</name>
</gene>
<dbReference type="KEGG" id="ade:Adeh_3245"/>
<accession>Q2IEK3</accession>
<dbReference type="Proteomes" id="UP000001935">
    <property type="component" value="Chromosome"/>
</dbReference>
<organism evidence="1 2">
    <name type="scientific">Anaeromyxobacter dehalogenans (strain 2CP-C)</name>
    <dbReference type="NCBI Taxonomy" id="290397"/>
    <lineage>
        <taxon>Bacteria</taxon>
        <taxon>Pseudomonadati</taxon>
        <taxon>Myxococcota</taxon>
        <taxon>Myxococcia</taxon>
        <taxon>Myxococcales</taxon>
        <taxon>Cystobacterineae</taxon>
        <taxon>Anaeromyxobacteraceae</taxon>
        <taxon>Anaeromyxobacter</taxon>
    </lineage>
</organism>
<name>Q2IEK3_ANADE</name>
<dbReference type="STRING" id="290397.Adeh_3245"/>
<dbReference type="EMBL" id="CP000251">
    <property type="protein sequence ID" value="ABC83013.1"/>
    <property type="molecule type" value="Genomic_DNA"/>
</dbReference>
<proteinExistence type="predicted"/>
<protein>
    <submittedName>
        <fullName evidence="1">Uncharacterized protein</fullName>
    </submittedName>
</protein>
<reference evidence="1 2" key="1">
    <citation type="submission" date="2006-01" db="EMBL/GenBank/DDBJ databases">
        <title>Complete sequence of Anaeromyxobacter dehalogenans 2CP-C.</title>
        <authorList>
            <consortium name="US DOE Joint Genome Institute"/>
            <person name="Copeland A."/>
            <person name="Lucas S."/>
            <person name="Lapidus A."/>
            <person name="Barry K."/>
            <person name="Detter J.C."/>
            <person name="Glavina T."/>
            <person name="Hammon N."/>
            <person name="Israni S."/>
            <person name="Pitluck S."/>
            <person name="Brettin T."/>
            <person name="Bruce D."/>
            <person name="Han C."/>
            <person name="Tapia R."/>
            <person name="Gilna P."/>
            <person name="Kiss H."/>
            <person name="Schmutz J."/>
            <person name="Larimer F."/>
            <person name="Land M."/>
            <person name="Kyrpides N."/>
            <person name="Anderson I."/>
            <person name="Sanford R.A."/>
            <person name="Ritalahti K.M."/>
            <person name="Thomas H.S."/>
            <person name="Kirby J.R."/>
            <person name="Zhulin I.B."/>
            <person name="Loeffler F.E."/>
            <person name="Richardson P."/>
        </authorList>
    </citation>
    <scope>NUCLEOTIDE SEQUENCE [LARGE SCALE GENOMIC DNA]</scope>
    <source>
        <strain evidence="1 2">2CP-C</strain>
    </source>
</reference>